<evidence type="ECO:0000256" key="3">
    <source>
        <dbReference type="ARBA" id="ARBA00022795"/>
    </source>
</evidence>
<dbReference type="EMBL" id="JBBLZC010000020">
    <property type="protein sequence ID" value="MEK0084969.1"/>
    <property type="molecule type" value="Genomic_DNA"/>
</dbReference>
<keyword evidence="3 5" id="KW-1005">Bacterial flagellum biogenesis</keyword>
<comment type="function">
    <text evidence="4 5">Required for flagellar hook formation. May act as a scaffolding protein.</text>
</comment>
<sequence length="226" mass="22701">MTTVSSAGAAATTAGQVAKAASSSVAGDLQSFMKLLVTQLQNQDPSAPVDSTQFVTQLAMFAQAEQAVNANNKLDTIVGMVQGQVLSTASSFLGRTVVVPSDAVAFDGHTPVRFSYTVPGDASSVTVQVLDASGRAVRTVTGAAAAGDYDDAWDGTTDAGGTAPAGNYTLKVTATAADGTPRTLDTTVSGRVDELRLVNGAVMAVVAGKEIGIDRITSVGPTAGTS</sequence>
<reference evidence="8 9" key="1">
    <citation type="submission" date="2024-01" db="EMBL/GenBank/DDBJ databases">
        <title>Multi-omics insights into the function and evolution of sodium benzoate biodegradation pathways in Benzoatithermus flavus gen. nov., sp. nov. from hot spring.</title>
        <authorList>
            <person name="Hu C.-J."/>
            <person name="Li W.-J."/>
        </authorList>
    </citation>
    <scope>NUCLEOTIDE SEQUENCE [LARGE SCALE GENOMIC DNA]</scope>
    <source>
        <strain evidence="8 9">SYSU G07066</strain>
    </source>
</reference>
<evidence type="ECO:0000259" key="7">
    <source>
        <dbReference type="Pfam" id="PF13861"/>
    </source>
</evidence>
<evidence type="ECO:0000259" key="6">
    <source>
        <dbReference type="Pfam" id="PF13860"/>
    </source>
</evidence>
<keyword evidence="9" id="KW-1185">Reference proteome</keyword>
<evidence type="ECO:0000256" key="4">
    <source>
        <dbReference type="ARBA" id="ARBA00024746"/>
    </source>
</evidence>
<evidence type="ECO:0000313" key="9">
    <source>
        <dbReference type="Proteomes" id="UP001375743"/>
    </source>
</evidence>
<dbReference type="Gene3D" id="2.30.30.910">
    <property type="match status" value="1"/>
</dbReference>
<dbReference type="InterPro" id="IPR005648">
    <property type="entry name" value="FlgD"/>
</dbReference>
<dbReference type="Gene3D" id="2.60.40.4070">
    <property type="match status" value="1"/>
</dbReference>
<evidence type="ECO:0000256" key="1">
    <source>
        <dbReference type="ARBA" id="ARBA00010577"/>
    </source>
</evidence>
<dbReference type="Pfam" id="PF03963">
    <property type="entry name" value="FlgD"/>
    <property type="match status" value="1"/>
</dbReference>
<dbReference type="InterPro" id="IPR025963">
    <property type="entry name" value="FLgD_Tudor"/>
</dbReference>
<proteinExistence type="inferred from homology"/>
<dbReference type="Pfam" id="PF13860">
    <property type="entry name" value="FlgD_ig"/>
    <property type="match status" value="1"/>
</dbReference>
<comment type="caution">
    <text evidence="8">The sequence shown here is derived from an EMBL/GenBank/DDBJ whole genome shotgun (WGS) entry which is preliminary data.</text>
</comment>
<dbReference type="Proteomes" id="UP001375743">
    <property type="component" value="Unassembled WGS sequence"/>
</dbReference>
<name>A0ABU8XV78_9PROT</name>
<dbReference type="RefSeq" id="WP_418160817.1">
    <property type="nucleotide sequence ID" value="NZ_JBBLZC010000020.1"/>
</dbReference>
<comment type="similarity">
    <text evidence="1 5">Belongs to the FlgD family.</text>
</comment>
<organism evidence="8 9">
    <name type="scientific">Benzoatithermus flavus</name>
    <dbReference type="NCBI Taxonomy" id="3108223"/>
    <lineage>
        <taxon>Bacteria</taxon>
        <taxon>Pseudomonadati</taxon>
        <taxon>Pseudomonadota</taxon>
        <taxon>Alphaproteobacteria</taxon>
        <taxon>Geminicoccales</taxon>
        <taxon>Geminicoccaceae</taxon>
        <taxon>Benzoatithermus</taxon>
    </lineage>
</organism>
<evidence type="ECO:0000313" key="8">
    <source>
        <dbReference type="EMBL" id="MEK0084969.1"/>
    </source>
</evidence>
<feature type="domain" description="FlgD Tudor-like" evidence="7">
    <location>
        <begin position="88"/>
        <end position="216"/>
    </location>
</feature>
<protein>
    <recommendedName>
        <fullName evidence="2 5">Basal-body rod modification protein FlgD</fullName>
    </recommendedName>
</protein>
<feature type="domain" description="FlgD/Vpr Ig-like" evidence="6">
    <location>
        <begin position="101"/>
        <end position="177"/>
    </location>
</feature>
<dbReference type="Pfam" id="PF13861">
    <property type="entry name" value="FLgD_tudor"/>
    <property type="match status" value="1"/>
</dbReference>
<accession>A0ABU8XV78</accession>
<gene>
    <name evidence="8" type="ORF">U1T56_17585</name>
</gene>
<evidence type="ECO:0000256" key="5">
    <source>
        <dbReference type="RuleBase" id="RU362076"/>
    </source>
</evidence>
<dbReference type="InterPro" id="IPR025965">
    <property type="entry name" value="FlgD/Vpr_Ig-like"/>
</dbReference>
<evidence type="ECO:0000256" key="2">
    <source>
        <dbReference type="ARBA" id="ARBA00016013"/>
    </source>
</evidence>